<sequence>MSSSHTRSEQCTMILSQPLIGSCDTADIETRRIRSIPIYRYTAYAYRRPDTAVKDLTTLECMTTIIISDYKYLANRTQIIENNTLIFLILVQKTRVTFNVVFLFNVINLQLFQTCFFLLCTELYYILDSLRQLEKTSVASIGKFQFNRFFFFYKIN</sequence>
<gene>
    <name evidence="1" type="ORF">APHIGO_LOCUS4319</name>
</gene>
<proteinExistence type="predicted"/>
<evidence type="ECO:0000313" key="1">
    <source>
        <dbReference type="EMBL" id="CAH1721246.1"/>
    </source>
</evidence>
<reference evidence="1" key="1">
    <citation type="submission" date="2022-02" db="EMBL/GenBank/DDBJ databases">
        <authorList>
            <person name="King R."/>
        </authorList>
    </citation>
    <scope>NUCLEOTIDE SEQUENCE</scope>
</reference>
<dbReference type="Proteomes" id="UP001154329">
    <property type="component" value="Chromosome 2"/>
</dbReference>
<dbReference type="EMBL" id="OU899035">
    <property type="protein sequence ID" value="CAH1721246.1"/>
    <property type="molecule type" value="Genomic_DNA"/>
</dbReference>
<accession>A0A9P0NJ20</accession>
<name>A0A9P0NJ20_APHGO</name>
<reference evidence="1" key="2">
    <citation type="submission" date="2022-10" db="EMBL/GenBank/DDBJ databases">
        <authorList>
            <consortium name="ENA_rothamsted_submissions"/>
            <consortium name="culmorum"/>
            <person name="King R."/>
        </authorList>
    </citation>
    <scope>NUCLEOTIDE SEQUENCE</scope>
</reference>
<organism evidence="1 2">
    <name type="scientific">Aphis gossypii</name>
    <name type="common">Cotton aphid</name>
    <dbReference type="NCBI Taxonomy" id="80765"/>
    <lineage>
        <taxon>Eukaryota</taxon>
        <taxon>Metazoa</taxon>
        <taxon>Ecdysozoa</taxon>
        <taxon>Arthropoda</taxon>
        <taxon>Hexapoda</taxon>
        <taxon>Insecta</taxon>
        <taxon>Pterygota</taxon>
        <taxon>Neoptera</taxon>
        <taxon>Paraneoptera</taxon>
        <taxon>Hemiptera</taxon>
        <taxon>Sternorrhyncha</taxon>
        <taxon>Aphidomorpha</taxon>
        <taxon>Aphidoidea</taxon>
        <taxon>Aphididae</taxon>
        <taxon>Aphidini</taxon>
        <taxon>Aphis</taxon>
        <taxon>Aphis</taxon>
    </lineage>
</organism>
<keyword evidence="2" id="KW-1185">Reference proteome</keyword>
<evidence type="ECO:0000313" key="2">
    <source>
        <dbReference type="Proteomes" id="UP001154329"/>
    </source>
</evidence>
<dbReference type="AlphaFoldDB" id="A0A9P0NJ20"/>
<dbReference type="PROSITE" id="PS51257">
    <property type="entry name" value="PROKAR_LIPOPROTEIN"/>
    <property type="match status" value="1"/>
</dbReference>
<protein>
    <submittedName>
        <fullName evidence="1">Uncharacterized protein</fullName>
    </submittedName>
</protein>